<dbReference type="OrthoDB" id="1939479at2759"/>
<comment type="similarity">
    <text evidence="1">Belongs to the peptidase C48 family.</text>
</comment>
<dbReference type="GO" id="GO:0008234">
    <property type="term" value="F:cysteine-type peptidase activity"/>
    <property type="evidence" value="ECO:0007669"/>
    <property type="project" value="InterPro"/>
</dbReference>
<feature type="region of interest" description="Disordered" evidence="4">
    <location>
        <begin position="995"/>
        <end position="1058"/>
    </location>
</feature>
<dbReference type="Pfam" id="PF18758">
    <property type="entry name" value="KDZ"/>
    <property type="match status" value="1"/>
</dbReference>
<dbReference type="GO" id="GO:0019783">
    <property type="term" value="F:ubiquitin-like protein peptidase activity"/>
    <property type="evidence" value="ECO:0007669"/>
    <property type="project" value="UniProtKB-ARBA"/>
</dbReference>
<keyword evidence="2" id="KW-0645">Protease</keyword>
<dbReference type="Gene3D" id="3.40.395.10">
    <property type="entry name" value="Adenoviral Proteinase, Chain A"/>
    <property type="match status" value="1"/>
</dbReference>
<reference evidence="6" key="1">
    <citation type="submission" date="2020-05" db="EMBL/GenBank/DDBJ databases">
        <title>Mycena genomes resolve the evolution of fungal bioluminescence.</title>
        <authorList>
            <person name="Tsai I.J."/>
        </authorList>
    </citation>
    <scope>NUCLEOTIDE SEQUENCE</scope>
    <source>
        <strain evidence="6">CCC161011</strain>
    </source>
</reference>
<comment type="caution">
    <text evidence="6">The sequence shown here is derived from an EMBL/GenBank/DDBJ whole genome shotgun (WGS) entry which is preliminary data.</text>
</comment>
<dbReference type="PANTHER" id="PTHR33096:SF1">
    <property type="entry name" value="CXC1-LIKE CYSTEINE CLUSTER ASSOCIATED WITH KDZ TRANSPOSASES DOMAIN-CONTAINING PROTEIN"/>
    <property type="match status" value="1"/>
</dbReference>
<dbReference type="InterPro" id="IPR003653">
    <property type="entry name" value="Peptidase_C48_C"/>
</dbReference>
<evidence type="ECO:0000256" key="4">
    <source>
        <dbReference type="SAM" id="MobiDB-lite"/>
    </source>
</evidence>
<keyword evidence="3" id="KW-0378">Hydrolase</keyword>
<keyword evidence="7" id="KW-1185">Reference proteome</keyword>
<dbReference type="PANTHER" id="PTHR33096">
    <property type="entry name" value="CXC2 DOMAIN-CONTAINING PROTEIN"/>
    <property type="match status" value="1"/>
</dbReference>
<accession>A0A8H6YKD4</accession>
<evidence type="ECO:0000313" key="6">
    <source>
        <dbReference type="EMBL" id="KAF7360662.1"/>
    </source>
</evidence>
<feature type="compositionally biased region" description="Acidic residues" evidence="4">
    <location>
        <begin position="995"/>
        <end position="1006"/>
    </location>
</feature>
<dbReference type="SUPFAM" id="SSF54001">
    <property type="entry name" value="Cysteine proteinases"/>
    <property type="match status" value="1"/>
</dbReference>
<organism evidence="6 7">
    <name type="scientific">Mycena venus</name>
    <dbReference type="NCBI Taxonomy" id="2733690"/>
    <lineage>
        <taxon>Eukaryota</taxon>
        <taxon>Fungi</taxon>
        <taxon>Dikarya</taxon>
        <taxon>Basidiomycota</taxon>
        <taxon>Agaricomycotina</taxon>
        <taxon>Agaricomycetes</taxon>
        <taxon>Agaricomycetidae</taxon>
        <taxon>Agaricales</taxon>
        <taxon>Marasmiineae</taxon>
        <taxon>Mycenaceae</taxon>
        <taxon>Mycena</taxon>
    </lineage>
</organism>
<evidence type="ECO:0000259" key="5">
    <source>
        <dbReference type="PROSITE" id="PS50600"/>
    </source>
</evidence>
<evidence type="ECO:0000313" key="7">
    <source>
        <dbReference type="Proteomes" id="UP000620124"/>
    </source>
</evidence>
<evidence type="ECO:0000256" key="3">
    <source>
        <dbReference type="ARBA" id="ARBA00022801"/>
    </source>
</evidence>
<feature type="compositionally biased region" description="Pro residues" evidence="4">
    <location>
        <begin position="77"/>
        <end position="86"/>
    </location>
</feature>
<name>A0A8H6YKD4_9AGAR</name>
<dbReference type="InterPro" id="IPR040521">
    <property type="entry name" value="KDZ"/>
</dbReference>
<dbReference type="Proteomes" id="UP000620124">
    <property type="component" value="Unassembled WGS sequence"/>
</dbReference>
<feature type="compositionally biased region" description="Basic and acidic residues" evidence="4">
    <location>
        <begin position="48"/>
        <end position="57"/>
    </location>
</feature>
<proteinExistence type="inferred from homology"/>
<dbReference type="InterPro" id="IPR038765">
    <property type="entry name" value="Papain-like_cys_pep_sf"/>
</dbReference>
<feature type="region of interest" description="Disordered" evidence="4">
    <location>
        <begin position="1"/>
        <end position="92"/>
    </location>
</feature>
<evidence type="ECO:0000256" key="1">
    <source>
        <dbReference type="ARBA" id="ARBA00005234"/>
    </source>
</evidence>
<feature type="domain" description="Ubiquitin-like protease family profile" evidence="5">
    <location>
        <begin position="1110"/>
        <end position="1292"/>
    </location>
</feature>
<protein>
    <recommendedName>
        <fullName evidence="5">Ubiquitin-like protease family profile domain-containing protein</fullName>
    </recommendedName>
</protein>
<dbReference type="PROSITE" id="PS50600">
    <property type="entry name" value="ULP_PROTEASE"/>
    <property type="match status" value="1"/>
</dbReference>
<feature type="compositionally biased region" description="Low complexity" evidence="4">
    <location>
        <begin position="316"/>
        <end position="335"/>
    </location>
</feature>
<sequence>MAPPGAKRSVRANEPAPRGKMGHHFTSPLKAGDTRKRKPALALGHAMKLAEARDRLNTRLNKAPHHPRLAPESSSPGPSPPSPPIESQPGGDAEWVDEEALQVVLPPLPTTTANKAAKHRRVFDSWEQLLPLLEDPFAGYYRSTHAEQRSGIPPHIEYECLKGCSRKAQVVRCLYPLYIVHVRIVTCECMCLGVLLVQHGVFPASPNRPRIGISLDVLDLYRAMFERSCDAITALAAALRTVYKRRGFTVVSERNPLDRVADPFRTSLTHAVQWSCNLRDRIDRKLHMELSISEQALLPGEAGNRLTEPSAPSAPPATSAPSSPSAPSAPSSPSAAHFLTLGRASRTLRERCAACFGHTEWGRPLDQGGDVQLGADGCFSYRHLRSAGDGLIGYTPSFFIPQHKLDTVASKIAQARDNPRANVRPSIPQDAIDGCEATFEAANEKAQRGDPKRYDASGIFLMTCRHGQILFFCNIYTPGEQQRYIVASIEELACQLPPQATILQAYDIGCVIDHSLDLYPILGNNLRNRVAFIINHMHSYRHEWACQVTFGPRFRPGAGIADHEDVERVWLRTRKTVPITRGKWNSRRIWMIDQYGAFLNAEGQENLGTWIERQDKNLRTKMRAALKTFRACRVPEAELRREWRDQKEAQTSARSHAPARLRRQLDKVVTLQTQIDGVEKAIVDAKQTIAVSGAPPDAVSLLRSLEATHGRLNQQAEELYTSLNIGGSFPELADLPRPFVHTLLILNDLKTVIQRRAIASFQEWEALDRAVAGRREPLGTKLYQATRNAISKRQPALLKLIDRFNENCAKLDSLCPVGCRIPIPAPLPTRLTLLRSDPTLYEDVCISPSPGRIPRWLNDDDVRDGIRSLHIIDRCREEAFRLNLDRANLRLWLDEELSIVDNTLASHSDTTLMLPLQERQRLLNHLKHRWAQQLQPQHLPSGLPLGFHPAEVPHRPTETPSVPLPQSHTFSIAAIPSVRDSALDPDAQMLDVDGDLEEDSDLDDPGFTDVPTESRHIAEDGALYPGSINDPEDAADLIGDDGEGEDGEGEAEETSGLNVDDHFEIRWDSEYGRNLDRSLLQDLRIQNASRIILYERFSHFVVRGGVLYTLEIEPADLDRFLAPRGRLNGEGINGVMASLYIIFSGSYSPYAAAATRCAVLSTYDLTRVRYNASDSDLWRFLGPTEYWTKSMWLLPIHRSAEQHWVCAVVDLPSQSIHFYDSLASESGWRRDLRVGSAAPLRLPNLTLQNGHPLHVSTQEEPWQAYPMFQVNRAQQTNGYDCGLWVICTLAAVMRGFSGAEVYEGDMASVRTLLADHIRTLPIT</sequence>
<dbReference type="Pfam" id="PF02902">
    <property type="entry name" value="Peptidase_C48"/>
    <property type="match status" value="1"/>
</dbReference>
<feature type="region of interest" description="Disordered" evidence="4">
    <location>
        <begin position="302"/>
        <end position="335"/>
    </location>
</feature>
<evidence type="ECO:0000256" key="2">
    <source>
        <dbReference type="ARBA" id="ARBA00022670"/>
    </source>
</evidence>
<feature type="compositionally biased region" description="Acidic residues" evidence="4">
    <location>
        <begin position="1030"/>
        <end position="1053"/>
    </location>
</feature>
<gene>
    <name evidence="6" type="ORF">MVEN_00797900</name>
</gene>
<dbReference type="GO" id="GO:0006508">
    <property type="term" value="P:proteolysis"/>
    <property type="evidence" value="ECO:0007669"/>
    <property type="project" value="UniProtKB-KW"/>
</dbReference>
<dbReference type="EMBL" id="JACAZI010000005">
    <property type="protein sequence ID" value="KAF7360662.1"/>
    <property type="molecule type" value="Genomic_DNA"/>
</dbReference>